<dbReference type="InterPro" id="IPR046947">
    <property type="entry name" value="LytR-like"/>
</dbReference>
<gene>
    <name evidence="5" type="ORF">TW77_15780</name>
</gene>
<evidence type="ECO:0000256" key="3">
    <source>
        <dbReference type="SAM" id="SignalP"/>
    </source>
</evidence>
<keyword evidence="2" id="KW-0812">Transmembrane</keyword>
<evidence type="ECO:0000313" key="6">
    <source>
        <dbReference type="Proteomes" id="UP000033452"/>
    </source>
</evidence>
<dbReference type="OrthoDB" id="9781059at2"/>
<feature type="transmembrane region" description="Helical" evidence="2">
    <location>
        <begin position="298"/>
        <end position="316"/>
    </location>
</feature>
<feature type="signal peptide" evidence="3">
    <location>
        <begin position="1"/>
        <end position="25"/>
    </location>
</feature>
<dbReference type="SMART" id="SM00850">
    <property type="entry name" value="LytTR"/>
    <property type="match status" value="1"/>
</dbReference>
<feature type="chain" id="PRO_5002475316" description="HTH LytTR-type domain-containing protein" evidence="3">
    <location>
        <begin position="26"/>
        <end position="508"/>
    </location>
</feature>
<feature type="domain" description="HTH LytTR-type" evidence="4">
    <location>
        <begin position="401"/>
        <end position="508"/>
    </location>
</feature>
<evidence type="ECO:0000259" key="4">
    <source>
        <dbReference type="PROSITE" id="PS50930"/>
    </source>
</evidence>
<dbReference type="PROSITE" id="PS50930">
    <property type="entry name" value="HTH_LYTTR"/>
    <property type="match status" value="1"/>
</dbReference>
<dbReference type="RefSeq" id="WP_046005944.1">
    <property type="nucleotide sequence ID" value="NZ_JXYA01000038.1"/>
</dbReference>
<feature type="transmembrane region" description="Helical" evidence="2">
    <location>
        <begin position="323"/>
        <end position="341"/>
    </location>
</feature>
<feature type="transmembrane region" description="Helical" evidence="2">
    <location>
        <begin position="272"/>
        <end position="292"/>
    </location>
</feature>
<dbReference type="GO" id="GO:0003677">
    <property type="term" value="F:DNA binding"/>
    <property type="evidence" value="ECO:0007669"/>
    <property type="project" value="InterPro"/>
</dbReference>
<dbReference type="Pfam" id="PF04397">
    <property type="entry name" value="LytTR"/>
    <property type="match status" value="1"/>
</dbReference>
<keyword evidence="2" id="KW-1133">Transmembrane helix</keyword>
<evidence type="ECO:0000256" key="1">
    <source>
        <dbReference type="ARBA" id="ARBA00023012"/>
    </source>
</evidence>
<feature type="transmembrane region" description="Helical" evidence="2">
    <location>
        <begin position="242"/>
        <end position="260"/>
    </location>
</feature>
<keyword evidence="3" id="KW-0732">Signal</keyword>
<keyword evidence="1" id="KW-0902">Two-component regulatory system</keyword>
<dbReference type="Gene3D" id="2.40.50.1020">
    <property type="entry name" value="LytTr DNA-binding domain"/>
    <property type="match status" value="1"/>
</dbReference>
<feature type="transmembrane region" description="Helical" evidence="2">
    <location>
        <begin position="179"/>
        <end position="198"/>
    </location>
</feature>
<keyword evidence="2" id="KW-0472">Membrane</keyword>
<dbReference type="PANTHER" id="PTHR37299:SF1">
    <property type="entry name" value="STAGE 0 SPORULATION PROTEIN A HOMOLOG"/>
    <property type="match status" value="1"/>
</dbReference>
<dbReference type="PATRIC" id="fig|43658.5.peg.3335"/>
<dbReference type="GO" id="GO:0000156">
    <property type="term" value="F:phosphorelay response regulator activity"/>
    <property type="evidence" value="ECO:0007669"/>
    <property type="project" value="InterPro"/>
</dbReference>
<evidence type="ECO:0000256" key="2">
    <source>
        <dbReference type="SAM" id="Phobius"/>
    </source>
</evidence>
<accession>A0A0F4QIB5</accession>
<feature type="transmembrane region" description="Helical" evidence="2">
    <location>
        <begin position="205"/>
        <end position="222"/>
    </location>
</feature>
<dbReference type="AlphaFoldDB" id="A0A0F4QIB5"/>
<feature type="transmembrane region" description="Helical" evidence="2">
    <location>
        <begin position="347"/>
        <end position="365"/>
    </location>
</feature>
<dbReference type="Proteomes" id="UP000033452">
    <property type="component" value="Unassembled WGS sequence"/>
</dbReference>
<name>A0A0F4QIB5_9GAMM</name>
<dbReference type="InterPro" id="IPR007492">
    <property type="entry name" value="LytTR_DNA-bd_dom"/>
</dbReference>
<organism evidence="5 6">
    <name type="scientific">Pseudoalteromonas rubra</name>
    <dbReference type="NCBI Taxonomy" id="43658"/>
    <lineage>
        <taxon>Bacteria</taxon>
        <taxon>Pseudomonadati</taxon>
        <taxon>Pseudomonadota</taxon>
        <taxon>Gammaproteobacteria</taxon>
        <taxon>Alteromonadales</taxon>
        <taxon>Pseudoalteromonadaceae</taxon>
        <taxon>Pseudoalteromonas</taxon>
    </lineage>
</organism>
<proteinExistence type="predicted"/>
<keyword evidence="6" id="KW-1185">Reference proteome</keyword>
<reference evidence="5 6" key="1">
    <citation type="journal article" date="2015" name="BMC Genomics">
        <title>Genome mining reveals unlocked bioactive potential of marine Gram-negative bacteria.</title>
        <authorList>
            <person name="Machado H."/>
            <person name="Sonnenschein E.C."/>
            <person name="Melchiorsen J."/>
            <person name="Gram L."/>
        </authorList>
    </citation>
    <scope>NUCLEOTIDE SEQUENCE [LARGE SCALE GENOMIC DNA]</scope>
    <source>
        <strain evidence="5 6">S2471</strain>
    </source>
</reference>
<evidence type="ECO:0000313" key="5">
    <source>
        <dbReference type="EMBL" id="KJZ07381.1"/>
    </source>
</evidence>
<protein>
    <recommendedName>
        <fullName evidence="4">HTH LytTR-type domain-containing protein</fullName>
    </recommendedName>
</protein>
<sequence>MYYCDNPLLRLALCALLLVSVSSFARDWVHIDYHQVRVCPGGGPVPTFTEPGCQTQSFFSSDPQGQAIWLKAPLYLSEHRQQKSAPLAFYLFAKASSEVYLNGTLLGVNGRPASDAEQELAGFMDARFYVPPDLVRPGENWVVMHLSSHQSMLHLASPLHLAALGRYQNTTEYFGIEPYIQLSVLCVLLLGGLYLLILRLSPLRAQIPAGLLWLIGIAAAQLAAEQLRGWFSYPYPLHDVRLMLILICALAFGSGLLVYLLRLCQMHTKLQLVILVPGIGLTLLLVFISPGFDLKTTLAVTMPAFIGMCVACWYYYQQRTGKTLLCGATLCAFVLAALLSLQSFHSLTFYAMVTLLLGILLGLHIRHLSEIQLQSIADQQAIAKLQVKLAQLDKASAQQYLNLTFGSATERVDIGQLLWCRAAGDYVELHLEGGAERLYSGSMKSLTDKLPATFMQVHRSYLVDLDRVRRIALNKDKAQPGYAFLYLSDGSRVPVSRRLLAQVRESIE</sequence>
<dbReference type="EMBL" id="JXYA01000038">
    <property type="protein sequence ID" value="KJZ07381.1"/>
    <property type="molecule type" value="Genomic_DNA"/>
</dbReference>
<dbReference type="PANTHER" id="PTHR37299">
    <property type="entry name" value="TRANSCRIPTIONAL REGULATOR-RELATED"/>
    <property type="match status" value="1"/>
</dbReference>
<comment type="caution">
    <text evidence="5">The sequence shown here is derived from an EMBL/GenBank/DDBJ whole genome shotgun (WGS) entry which is preliminary data.</text>
</comment>